<dbReference type="InterPro" id="IPR029058">
    <property type="entry name" value="AB_hydrolase_fold"/>
</dbReference>
<proteinExistence type="predicted"/>
<evidence type="ECO:0000256" key="2">
    <source>
        <dbReference type="SAM" id="SignalP"/>
    </source>
</evidence>
<feature type="compositionally biased region" description="Low complexity" evidence="1">
    <location>
        <begin position="154"/>
        <end position="170"/>
    </location>
</feature>
<keyword evidence="4" id="KW-1185">Reference proteome</keyword>
<evidence type="ECO:0008006" key="5">
    <source>
        <dbReference type="Google" id="ProtNLM"/>
    </source>
</evidence>
<feature type="region of interest" description="Disordered" evidence="1">
    <location>
        <begin position="321"/>
        <end position="353"/>
    </location>
</feature>
<feature type="signal peptide" evidence="2">
    <location>
        <begin position="1"/>
        <end position="22"/>
    </location>
</feature>
<dbReference type="Proteomes" id="UP001143328">
    <property type="component" value="Unassembled WGS sequence"/>
</dbReference>
<reference evidence="3" key="2">
    <citation type="submission" date="2023-01" db="EMBL/GenBank/DDBJ databases">
        <authorList>
            <person name="Sun Q."/>
            <person name="Evtushenko L."/>
        </authorList>
    </citation>
    <scope>NUCLEOTIDE SEQUENCE</scope>
    <source>
        <strain evidence="3">VKM B-2935</strain>
    </source>
</reference>
<sequence length="353" mass="37458">MPRSLRPYVAALSLLLCGAVQAADEPAPAKEGDAPAAVVERAPLAERSVDDATALAKRVPEKEQQKLTAGDEEFLALWKLANVGDAYGVIILIPGDGETADWPLAMAPLREKLPDAGWNTLSLSLPDPQGDEPPLRPIEEVAPAAGEEKKADAPAEPAPATTPENAAVPADTTPPPSGISDEQRSTHSTRVSARIGAAIAFAQEKKAKAIVLLGHGSGGYWAARYLADNKPKQVSNLILVAAEKPVGFSPVLEDLVPELKLATGDFYYGDQPLDRDAAKLRKEASKRQKHPAYIQVAMASLPGDRGTEQEQLYRRVKGWLSQHLQSGAAQPDQPTPVEAPEPPPPPEPTSPGI</sequence>
<gene>
    <name evidence="3" type="ORF">GCM10017655_40310</name>
</gene>
<comment type="caution">
    <text evidence="3">The sequence shown here is derived from an EMBL/GenBank/DDBJ whole genome shotgun (WGS) entry which is preliminary data.</text>
</comment>
<feature type="region of interest" description="Disordered" evidence="1">
    <location>
        <begin position="144"/>
        <end position="190"/>
    </location>
</feature>
<organism evidence="3 4">
    <name type="scientific">Pseudomonas turukhanskensis</name>
    <dbReference type="NCBI Taxonomy" id="1806536"/>
    <lineage>
        <taxon>Bacteria</taxon>
        <taxon>Pseudomonadati</taxon>
        <taxon>Pseudomonadota</taxon>
        <taxon>Gammaproteobacteria</taxon>
        <taxon>Pseudomonadales</taxon>
        <taxon>Pseudomonadaceae</taxon>
        <taxon>Pseudomonas</taxon>
    </lineage>
</organism>
<protein>
    <recommendedName>
        <fullName evidence="5">Hydrolase or acyltransferase</fullName>
    </recommendedName>
</protein>
<dbReference type="InterPro" id="IPR022529">
    <property type="entry name" value="DUF3530"/>
</dbReference>
<evidence type="ECO:0000313" key="4">
    <source>
        <dbReference type="Proteomes" id="UP001143328"/>
    </source>
</evidence>
<feature type="chain" id="PRO_5040941075" description="Hydrolase or acyltransferase" evidence="2">
    <location>
        <begin position="23"/>
        <end position="353"/>
    </location>
</feature>
<reference evidence="3" key="1">
    <citation type="journal article" date="2014" name="Int. J. Syst. Evol. Microbiol.">
        <title>Complete genome sequence of Corynebacterium casei LMG S-19264T (=DSM 44701T), isolated from a smear-ripened cheese.</title>
        <authorList>
            <consortium name="US DOE Joint Genome Institute (JGI-PGF)"/>
            <person name="Walter F."/>
            <person name="Albersmeier A."/>
            <person name="Kalinowski J."/>
            <person name="Ruckert C."/>
        </authorList>
    </citation>
    <scope>NUCLEOTIDE SEQUENCE</scope>
    <source>
        <strain evidence="3">VKM B-2935</strain>
    </source>
</reference>
<dbReference type="Gene3D" id="3.40.50.1820">
    <property type="entry name" value="alpha/beta hydrolase"/>
    <property type="match status" value="1"/>
</dbReference>
<dbReference type="SUPFAM" id="SSF53474">
    <property type="entry name" value="alpha/beta-Hydrolases"/>
    <property type="match status" value="1"/>
</dbReference>
<feature type="compositionally biased region" description="Pro residues" evidence="1">
    <location>
        <begin position="333"/>
        <end position="353"/>
    </location>
</feature>
<keyword evidence="2" id="KW-0732">Signal</keyword>
<accession>A0A9W6K8P6</accession>
<dbReference type="AlphaFoldDB" id="A0A9W6K8P6"/>
<name>A0A9W6K8P6_9PSED</name>
<evidence type="ECO:0000313" key="3">
    <source>
        <dbReference type="EMBL" id="GLK90967.1"/>
    </source>
</evidence>
<dbReference type="RefSeq" id="WP_271197209.1">
    <property type="nucleotide sequence ID" value="NZ_BSFN01000015.1"/>
</dbReference>
<evidence type="ECO:0000256" key="1">
    <source>
        <dbReference type="SAM" id="MobiDB-lite"/>
    </source>
</evidence>
<dbReference type="Pfam" id="PF12048">
    <property type="entry name" value="DUF3530"/>
    <property type="match status" value="1"/>
</dbReference>
<dbReference type="EMBL" id="BSFN01000015">
    <property type="protein sequence ID" value="GLK90967.1"/>
    <property type="molecule type" value="Genomic_DNA"/>
</dbReference>